<reference evidence="1" key="1">
    <citation type="journal article" date="2020" name="Stud. Mycol.">
        <title>101 Dothideomycetes genomes: a test case for predicting lifestyles and emergence of pathogens.</title>
        <authorList>
            <person name="Haridas S."/>
            <person name="Albert R."/>
            <person name="Binder M."/>
            <person name="Bloem J."/>
            <person name="Labutti K."/>
            <person name="Salamov A."/>
            <person name="Andreopoulos B."/>
            <person name="Baker S."/>
            <person name="Barry K."/>
            <person name="Bills G."/>
            <person name="Bluhm B."/>
            <person name="Cannon C."/>
            <person name="Castanera R."/>
            <person name="Culley D."/>
            <person name="Daum C."/>
            <person name="Ezra D."/>
            <person name="Gonzalez J."/>
            <person name="Henrissat B."/>
            <person name="Kuo A."/>
            <person name="Liang C."/>
            <person name="Lipzen A."/>
            <person name="Lutzoni F."/>
            <person name="Magnuson J."/>
            <person name="Mondo S."/>
            <person name="Nolan M."/>
            <person name="Ohm R."/>
            <person name="Pangilinan J."/>
            <person name="Park H.-J."/>
            <person name="Ramirez L."/>
            <person name="Alfaro M."/>
            <person name="Sun H."/>
            <person name="Tritt A."/>
            <person name="Yoshinaga Y."/>
            <person name="Zwiers L.-H."/>
            <person name="Turgeon B."/>
            <person name="Goodwin S."/>
            <person name="Spatafora J."/>
            <person name="Crous P."/>
            <person name="Grigoriev I."/>
        </authorList>
    </citation>
    <scope>NUCLEOTIDE SEQUENCE</scope>
    <source>
        <strain evidence="1">ATCC 74209</strain>
    </source>
</reference>
<dbReference type="Proteomes" id="UP000799536">
    <property type="component" value="Unassembled WGS sequence"/>
</dbReference>
<accession>A0A9P4MMN3</accession>
<evidence type="ECO:0000313" key="2">
    <source>
        <dbReference type="Proteomes" id="UP000799536"/>
    </source>
</evidence>
<organism evidence="1 2">
    <name type="scientific">Delitschia confertaspora ATCC 74209</name>
    <dbReference type="NCBI Taxonomy" id="1513339"/>
    <lineage>
        <taxon>Eukaryota</taxon>
        <taxon>Fungi</taxon>
        <taxon>Dikarya</taxon>
        <taxon>Ascomycota</taxon>
        <taxon>Pezizomycotina</taxon>
        <taxon>Dothideomycetes</taxon>
        <taxon>Pleosporomycetidae</taxon>
        <taxon>Pleosporales</taxon>
        <taxon>Delitschiaceae</taxon>
        <taxon>Delitschia</taxon>
    </lineage>
</organism>
<proteinExistence type="predicted"/>
<comment type="caution">
    <text evidence="1">The sequence shown here is derived from an EMBL/GenBank/DDBJ whole genome shotgun (WGS) entry which is preliminary data.</text>
</comment>
<sequence>MLLPICWFAVVRKRLCSGAYLYVTINISLISTSYLTLIILLIALSLCLPYLLPPESSVVGDAALEIVHRMLVVDKVLGRYRAWDHRESH</sequence>
<name>A0A9P4MMN3_9PLEO</name>
<gene>
    <name evidence="1" type="ORF">GQ43DRAFT_275927</name>
</gene>
<dbReference type="EMBL" id="ML994474">
    <property type="protein sequence ID" value="KAF2196117.1"/>
    <property type="molecule type" value="Genomic_DNA"/>
</dbReference>
<dbReference type="AlphaFoldDB" id="A0A9P4MMN3"/>
<keyword evidence="2" id="KW-1185">Reference proteome</keyword>
<evidence type="ECO:0000313" key="1">
    <source>
        <dbReference type="EMBL" id="KAF2196117.1"/>
    </source>
</evidence>
<protein>
    <submittedName>
        <fullName evidence="1">Uncharacterized protein</fullName>
    </submittedName>
</protein>